<feature type="region of interest" description="Disordered" evidence="8">
    <location>
        <begin position="303"/>
        <end position="329"/>
    </location>
</feature>
<evidence type="ECO:0000256" key="5">
    <source>
        <dbReference type="ARBA" id="ARBA00022801"/>
    </source>
</evidence>
<keyword evidence="2" id="KW-0548">Nucleotidyltransferase</keyword>
<accession>A0A162RM42</accession>
<protein>
    <recommendedName>
        <fullName evidence="9">CCHC-type domain-containing protein</fullName>
    </recommendedName>
</protein>
<keyword evidence="1" id="KW-0808">Transferase</keyword>
<keyword evidence="4" id="KW-0255">Endonuclease</keyword>
<keyword evidence="6" id="KW-0695">RNA-directed DNA polymerase</keyword>
<dbReference type="GO" id="GO:0003964">
    <property type="term" value="F:RNA-directed DNA polymerase activity"/>
    <property type="evidence" value="ECO:0007669"/>
    <property type="project" value="UniProtKB-KW"/>
</dbReference>
<evidence type="ECO:0000313" key="10">
    <source>
        <dbReference type="EMBL" id="KZS20628.1"/>
    </source>
</evidence>
<feature type="region of interest" description="Disordered" evidence="8">
    <location>
        <begin position="989"/>
        <end position="1042"/>
    </location>
</feature>
<evidence type="ECO:0000259" key="9">
    <source>
        <dbReference type="PROSITE" id="PS50158"/>
    </source>
</evidence>
<dbReference type="InterPro" id="IPR041373">
    <property type="entry name" value="RT_RNaseH"/>
</dbReference>
<feature type="region of interest" description="Disordered" evidence="8">
    <location>
        <begin position="56"/>
        <end position="116"/>
    </location>
</feature>
<dbReference type="Gene3D" id="4.10.60.10">
    <property type="entry name" value="Zinc finger, CCHC-type"/>
    <property type="match status" value="1"/>
</dbReference>
<evidence type="ECO:0000256" key="6">
    <source>
        <dbReference type="ARBA" id="ARBA00022918"/>
    </source>
</evidence>
<dbReference type="PROSITE" id="PS50158">
    <property type="entry name" value="ZF_CCHC"/>
    <property type="match status" value="1"/>
</dbReference>
<keyword evidence="7" id="KW-0479">Metal-binding</keyword>
<evidence type="ECO:0000256" key="4">
    <source>
        <dbReference type="ARBA" id="ARBA00022759"/>
    </source>
</evidence>
<dbReference type="SUPFAM" id="SSF56672">
    <property type="entry name" value="DNA/RNA polymerases"/>
    <property type="match status" value="1"/>
</dbReference>
<evidence type="ECO:0000256" key="1">
    <source>
        <dbReference type="ARBA" id="ARBA00022679"/>
    </source>
</evidence>
<dbReference type="STRING" id="35525.A0A162RM42"/>
<keyword evidence="5" id="KW-0378">Hydrolase</keyword>
<dbReference type="OrthoDB" id="5978043at2759"/>
<proteinExistence type="predicted"/>
<keyword evidence="3" id="KW-0540">Nuclease</keyword>
<dbReference type="GO" id="GO:0003676">
    <property type="term" value="F:nucleic acid binding"/>
    <property type="evidence" value="ECO:0007669"/>
    <property type="project" value="InterPro"/>
</dbReference>
<evidence type="ECO:0000256" key="8">
    <source>
        <dbReference type="SAM" id="MobiDB-lite"/>
    </source>
</evidence>
<name>A0A162RM42_9CRUS</name>
<dbReference type="Pfam" id="PF17917">
    <property type="entry name" value="RT_RNaseH"/>
    <property type="match status" value="1"/>
</dbReference>
<evidence type="ECO:0000256" key="3">
    <source>
        <dbReference type="ARBA" id="ARBA00022722"/>
    </source>
</evidence>
<keyword evidence="11" id="KW-1185">Reference proteome</keyword>
<dbReference type="Gene3D" id="3.10.10.10">
    <property type="entry name" value="HIV Type 1 Reverse Transcriptase, subunit A, domain 1"/>
    <property type="match status" value="1"/>
</dbReference>
<dbReference type="InterPro" id="IPR043502">
    <property type="entry name" value="DNA/RNA_pol_sf"/>
</dbReference>
<dbReference type="Proteomes" id="UP000076858">
    <property type="component" value="Unassembled WGS sequence"/>
</dbReference>
<dbReference type="PANTHER" id="PTHR37984:SF9">
    <property type="entry name" value="INTEGRASE CATALYTIC DOMAIN-CONTAINING PROTEIN"/>
    <property type="match status" value="1"/>
</dbReference>
<comment type="caution">
    <text evidence="10">The sequence shown here is derived from an EMBL/GenBank/DDBJ whole genome shotgun (WGS) entry which is preliminary data.</text>
</comment>
<dbReference type="GO" id="GO:0004519">
    <property type="term" value="F:endonuclease activity"/>
    <property type="evidence" value="ECO:0007669"/>
    <property type="project" value="UniProtKB-KW"/>
</dbReference>
<dbReference type="EMBL" id="LRGB01000141">
    <property type="protein sequence ID" value="KZS20628.1"/>
    <property type="molecule type" value="Genomic_DNA"/>
</dbReference>
<evidence type="ECO:0000256" key="2">
    <source>
        <dbReference type="ARBA" id="ARBA00022695"/>
    </source>
</evidence>
<dbReference type="CDD" id="cd09274">
    <property type="entry name" value="RNase_HI_RT_Ty3"/>
    <property type="match status" value="1"/>
</dbReference>
<sequence>MRTSTGKNPLNKIQSRLIFRASSFTIVHGARNNQVAKPETKCLSVVSSVTIIQHHHKTSSFKTSARRATNKQNHRKLSQAKTRGRHSRQASRGEPQDDRNHKSRISKPSSRSSECKAENDSFDSWVRRWEIFIALSTIDEVLDSGLCPAYKTNLLLSCFSTQTLQTVLSAGLSQAQLADQDQIIGMLRTRCNAGKNRHIWRHQMALCTQRPNQQADNWLCELRDIRRKCDFIGDCCARCEATRILGQVVTGVADNEVRIKLLEQGDTLTLDGVITILRMAETSQLQAANLRDESSINAIQRSTYQAKKATESNPGPAKPFEEKKDSPPSCRLCVGPSHHIRRDCPAWGKKCHNCGRDNHFASSCEDGSKKRVGSIFEKKPMEGNEPLVMEFTSKEGMKKASIPTLADTGSDIDAIPDKPPIIWLGTFQATIYWPVDVNESSPATTTVHVLEKLKQAAICTTTQRRLGMVHDGYPRAKVSVLRSHLLLAKKKTDLSGLMDEYPHVFDGICRVMSGPPCPFSLKEGATPIKMHGSRPVSEPLKKPSREELAEQRALGIIRKIPPDTTTPWIHGVVLVPKKKGGGAQQESAFQIARKELAQVQELAFYNPDRITSPHVDAFRLHGLGFILKQQDQATSKWHLVQAGSRFLSSAESRNAMIELEGLAAAWAMKKCRPFLEELPAFDLATDHRPLIPILNEYSLDKLDNPRLLRLRLQMTRFIFTAKWVPGKMNVEADALSRSPIERASEADELAEGPSTFRVKGALIGLIAGSSNQSPDLNLNAVQVAPEADPVMTYLRETIIGGFPNDKAEAGIKAIKALVARSRTGGAFDQNKMAKALLLYRNAPRMGLQSPPQLIFNRPIRDGLPAHRRSFASEWQKEAREIEQRQHKMLEKSTTHYNRDAKDLPELSVGDHVLIQNPDSNRWVTPGVVVETGPNWDYMVKTPFGRIFVRNRRMLRKRTVVMPETISPAENASTAAAEPIQPAPATERAALITTAQPEKRTDGQQDQKVEVGRGRERGRIPPTRQSTRISLPSNRYPAEEWNA</sequence>
<feature type="domain" description="CCHC-type" evidence="9">
    <location>
        <begin position="350"/>
        <end position="366"/>
    </location>
</feature>
<feature type="compositionally biased region" description="Polar residues" evidence="8">
    <location>
        <begin position="1022"/>
        <end position="1032"/>
    </location>
</feature>
<reference evidence="10 11" key="1">
    <citation type="submission" date="2016-03" db="EMBL/GenBank/DDBJ databases">
        <title>EvidentialGene: Evidence-directed Construction of Genes on Genomes.</title>
        <authorList>
            <person name="Gilbert D.G."/>
            <person name="Choi J.-H."/>
            <person name="Mockaitis K."/>
            <person name="Colbourne J."/>
            <person name="Pfrender M."/>
        </authorList>
    </citation>
    <scope>NUCLEOTIDE SEQUENCE [LARGE SCALE GENOMIC DNA]</scope>
    <source>
        <strain evidence="10 11">Xinb3</strain>
        <tissue evidence="10">Complete organism</tissue>
    </source>
</reference>
<dbReference type="GO" id="GO:0008270">
    <property type="term" value="F:zinc ion binding"/>
    <property type="evidence" value="ECO:0007669"/>
    <property type="project" value="UniProtKB-KW"/>
</dbReference>
<feature type="compositionally biased region" description="Basic and acidic residues" evidence="8">
    <location>
        <begin position="996"/>
        <end position="1018"/>
    </location>
</feature>
<keyword evidence="7" id="KW-0862">Zinc</keyword>
<dbReference type="InterPro" id="IPR001878">
    <property type="entry name" value="Znf_CCHC"/>
</dbReference>
<dbReference type="GO" id="GO:0016787">
    <property type="term" value="F:hydrolase activity"/>
    <property type="evidence" value="ECO:0007669"/>
    <property type="project" value="UniProtKB-KW"/>
</dbReference>
<evidence type="ECO:0000313" key="11">
    <source>
        <dbReference type="Proteomes" id="UP000076858"/>
    </source>
</evidence>
<keyword evidence="7" id="KW-0863">Zinc-finger</keyword>
<dbReference type="InterPro" id="IPR050951">
    <property type="entry name" value="Retrovirus_Pol_polyprotein"/>
</dbReference>
<gene>
    <name evidence="10" type="ORF">APZ42_012628</name>
</gene>
<evidence type="ECO:0000256" key="7">
    <source>
        <dbReference type="PROSITE-ProRule" id="PRU00047"/>
    </source>
</evidence>
<dbReference type="PANTHER" id="PTHR37984">
    <property type="entry name" value="PROTEIN CBG26694"/>
    <property type="match status" value="1"/>
</dbReference>
<dbReference type="SMART" id="SM00343">
    <property type="entry name" value="ZnF_C2HC"/>
    <property type="match status" value="2"/>
</dbReference>
<dbReference type="AlphaFoldDB" id="A0A162RM42"/>
<organism evidence="10 11">
    <name type="scientific">Daphnia magna</name>
    <dbReference type="NCBI Taxonomy" id="35525"/>
    <lineage>
        <taxon>Eukaryota</taxon>
        <taxon>Metazoa</taxon>
        <taxon>Ecdysozoa</taxon>
        <taxon>Arthropoda</taxon>
        <taxon>Crustacea</taxon>
        <taxon>Branchiopoda</taxon>
        <taxon>Diplostraca</taxon>
        <taxon>Cladocera</taxon>
        <taxon>Anomopoda</taxon>
        <taxon>Daphniidae</taxon>
        <taxon>Daphnia</taxon>
    </lineage>
</organism>
<feature type="compositionally biased region" description="Basic residues" evidence="8">
    <location>
        <begin position="56"/>
        <end position="89"/>
    </location>
</feature>